<dbReference type="RefSeq" id="WP_083558877.1">
    <property type="nucleotide sequence ID" value="NZ_AQQV01000001.1"/>
</dbReference>
<evidence type="ECO:0000256" key="10">
    <source>
        <dbReference type="RuleBase" id="RU362123"/>
    </source>
</evidence>
<dbReference type="InterPro" id="IPR003538">
    <property type="entry name" value="TonB"/>
</dbReference>
<evidence type="ECO:0000256" key="7">
    <source>
        <dbReference type="ARBA" id="ARBA00022927"/>
    </source>
</evidence>
<keyword evidence="6 10" id="KW-0812">Transmembrane</keyword>
<gene>
    <name evidence="13" type="ORF">ATO7_00020</name>
</gene>
<evidence type="ECO:0000259" key="12">
    <source>
        <dbReference type="PROSITE" id="PS52015"/>
    </source>
</evidence>
<evidence type="ECO:0000256" key="8">
    <source>
        <dbReference type="ARBA" id="ARBA00022989"/>
    </source>
</evidence>
<dbReference type="AlphaFoldDB" id="A0A1Y1SEX7"/>
<evidence type="ECO:0000256" key="2">
    <source>
        <dbReference type="ARBA" id="ARBA00006555"/>
    </source>
</evidence>
<evidence type="ECO:0000313" key="14">
    <source>
        <dbReference type="Proteomes" id="UP000192342"/>
    </source>
</evidence>
<dbReference type="GO" id="GO:0030288">
    <property type="term" value="C:outer membrane-bounded periplasmic space"/>
    <property type="evidence" value="ECO:0007669"/>
    <property type="project" value="InterPro"/>
</dbReference>
<sequence length="217" mass="23168">MSTSAIDKVVRNSPVNGFVRAVVAVSVGVVITILLYWLMSALVAAGKNALTQAPAGRIVDFVRVPDPPQLRTEQPKPQKPDKPQIAPQTPQMQSEAVKPSGNTVNIGALSVDSDLAVDTSAGLSASDGEYLPIVKVAPIYPRRAQSRGIEGWVLLSFTVTETGSVIDPVVVDAEPSGVFDTAAKKAVERFKYKPRVINGQAQVVRGVEHLITFKLDD</sequence>
<comment type="function">
    <text evidence="10">Interacts with outer membrane receptor proteins that carry out high-affinity binding and energy dependent uptake into the periplasmic space of specific substrates. It could act to transduce energy from the cytoplasmic membrane to specific energy-requiring processes in the outer membrane, resulting in the release into the periplasm of ligands bound by these outer membrane proteins.</text>
</comment>
<evidence type="ECO:0000256" key="9">
    <source>
        <dbReference type="ARBA" id="ARBA00023136"/>
    </source>
</evidence>
<dbReference type="EMBL" id="AQQV01000001">
    <property type="protein sequence ID" value="ORE88213.1"/>
    <property type="molecule type" value="Genomic_DNA"/>
</dbReference>
<protein>
    <recommendedName>
        <fullName evidence="10">Protein TonB</fullName>
    </recommendedName>
</protein>
<feature type="domain" description="TonB C-terminal" evidence="12">
    <location>
        <begin position="125"/>
        <end position="217"/>
    </location>
</feature>
<keyword evidence="14" id="KW-1185">Reference proteome</keyword>
<dbReference type="InterPro" id="IPR037682">
    <property type="entry name" value="TonB_C"/>
</dbReference>
<keyword evidence="9 10" id="KW-0472">Membrane</keyword>
<evidence type="ECO:0000256" key="6">
    <source>
        <dbReference type="ARBA" id="ARBA00022692"/>
    </source>
</evidence>
<dbReference type="STRING" id="1317117.ATO7_00020"/>
<dbReference type="InterPro" id="IPR006260">
    <property type="entry name" value="TonB/TolA_C"/>
</dbReference>
<keyword evidence="10" id="KW-0735">Signal-anchor</keyword>
<dbReference type="SUPFAM" id="SSF74653">
    <property type="entry name" value="TolA/TonB C-terminal domain"/>
    <property type="match status" value="1"/>
</dbReference>
<accession>A0A1Y1SEX7</accession>
<keyword evidence="7 10" id="KW-0653">Protein transport</keyword>
<dbReference type="PANTHER" id="PTHR33446">
    <property type="entry name" value="PROTEIN TONB-RELATED"/>
    <property type="match status" value="1"/>
</dbReference>
<evidence type="ECO:0000256" key="3">
    <source>
        <dbReference type="ARBA" id="ARBA00022448"/>
    </source>
</evidence>
<dbReference type="Pfam" id="PF03544">
    <property type="entry name" value="TonB_C"/>
    <property type="match status" value="1"/>
</dbReference>
<dbReference type="PRINTS" id="PR01374">
    <property type="entry name" value="TONBPROTEIN"/>
</dbReference>
<evidence type="ECO:0000313" key="13">
    <source>
        <dbReference type="EMBL" id="ORE88213.1"/>
    </source>
</evidence>
<evidence type="ECO:0000256" key="4">
    <source>
        <dbReference type="ARBA" id="ARBA00022475"/>
    </source>
</evidence>
<feature type="compositionally biased region" description="Polar residues" evidence="11">
    <location>
        <begin position="89"/>
        <end position="99"/>
    </location>
</feature>
<feature type="transmembrane region" description="Helical" evidence="10">
    <location>
        <begin position="18"/>
        <end position="38"/>
    </location>
</feature>
<keyword evidence="4 10" id="KW-1003">Cell membrane</keyword>
<dbReference type="NCBIfam" id="TIGR01352">
    <property type="entry name" value="tonB_Cterm"/>
    <property type="match status" value="1"/>
</dbReference>
<name>A0A1Y1SEX7_9GAMM</name>
<organism evidence="13 14">
    <name type="scientific">Oceanococcus atlanticus</name>
    <dbReference type="NCBI Taxonomy" id="1317117"/>
    <lineage>
        <taxon>Bacteria</taxon>
        <taxon>Pseudomonadati</taxon>
        <taxon>Pseudomonadota</taxon>
        <taxon>Gammaproteobacteria</taxon>
        <taxon>Chromatiales</taxon>
        <taxon>Oceanococcaceae</taxon>
        <taxon>Oceanococcus</taxon>
    </lineage>
</organism>
<dbReference type="Proteomes" id="UP000192342">
    <property type="component" value="Unassembled WGS sequence"/>
</dbReference>
<dbReference type="GO" id="GO:0015031">
    <property type="term" value="P:protein transport"/>
    <property type="evidence" value="ECO:0007669"/>
    <property type="project" value="UniProtKB-UniRule"/>
</dbReference>
<dbReference type="GO" id="GO:0005886">
    <property type="term" value="C:plasma membrane"/>
    <property type="evidence" value="ECO:0007669"/>
    <property type="project" value="UniProtKB-SubCell"/>
</dbReference>
<proteinExistence type="inferred from homology"/>
<keyword evidence="8 10" id="KW-1133">Transmembrane helix</keyword>
<dbReference type="InterPro" id="IPR051045">
    <property type="entry name" value="TonB-dependent_transducer"/>
</dbReference>
<keyword evidence="3 10" id="KW-0813">Transport</keyword>
<feature type="region of interest" description="Disordered" evidence="11">
    <location>
        <begin position="67"/>
        <end position="99"/>
    </location>
</feature>
<dbReference type="OrthoDB" id="1628901at2"/>
<comment type="similarity">
    <text evidence="2 10">Belongs to the TonB family.</text>
</comment>
<keyword evidence="5 10" id="KW-0997">Cell inner membrane</keyword>
<dbReference type="PROSITE" id="PS52015">
    <property type="entry name" value="TONB_CTD"/>
    <property type="match status" value="1"/>
</dbReference>
<reference evidence="13 14" key="1">
    <citation type="submission" date="2013-04" db="EMBL/GenBank/DDBJ databases">
        <title>Oceanococcus atlanticus 22II-S10r2 Genome Sequencing.</title>
        <authorList>
            <person name="Lai Q."/>
            <person name="Li G."/>
            <person name="Shao Z."/>
        </authorList>
    </citation>
    <scope>NUCLEOTIDE SEQUENCE [LARGE SCALE GENOMIC DNA]</scope>
    <source>
        <strain evidence="13 14">22II-S10r2</strain>
    </source>
</reference>
<comment type="caution">
    <text evidence="13">The sequence shown here is derived from an EMBL/GenBank/DDBJ whole genome shotgun (WGS) entry which is preliminary data.</text>
</comment>
<dbReference type="GO" id="GO:0055085">
    <property type="term" value="P:transmembrane transport"/>
    <property type="evidence" value="ECO:0007669"/>
    <property type="project" value="InterPro"/>
</dbReference>
<evidence type="ECO:0000256" key="1">
    <source>
        <dbReference type="ARBA" id="ARBA00004383"/>
    </source>
</evidence>
<dbReference type="Gene3D" id="3.30.1150.10">
    <property type="match status" value="1"/>
</dbReference>
<evidence type="ECO:0000256" key="11">
    <source>
        <dbReference type="SAM" id="MobiDB-lite"/>
    </source>
</evidence>
<comment type="subcellular location">
    <subcellularLocation>
        <location evidence="1 10">Cell inner membrane</location>
        <topology evidence="1 10">Single-pass membrane protein</topology>
        <orientation evidence="1 10">Periplasmic side</orientation>
    </subcellularLocation>
</comment>
<feature type="compositionally biased region" description="Basic and acidic residues" evidence="11">
    <location>
        <begin position="73"/>
        <end position="82"/>
    </location>
</feature>
<evidence type="ECO:0000256" key="5">
    <source>
        <dbReference type="ARBA" id="ARBA00022519"/>
    </source>
</evidence>
<dbReference type="GO" id="GO:0015891">
    <property type="term" value="P:siderophore transport"/>
    <property type="evidence" value="ECO:0007669"/>
    <property type="project" value="InterPro"/>
</dbReference>
<dbReference type="GO" id="GO:0031992">
    <property type="term" value="F:energy transducer activity"/>
    <property type="evidence" value="ECO:0007669"/>
    <property type="project" value="InterPro"/>
</dbReference>